<gene>
    <name evidence="2" type="ORF">IFM46972_02114</name>
</gene>
<sequence>MRSFLLTVLGLVATSSLAAPKVAAQEGISAFEAVRKLKLVPQGYVHIADDGVARSYDENESVIDYVPLTNDQLKQLLSNLPEAWQKEADHLHAVFDNVDGRQVIDEKQLLDPPAELRNPMPRQALQSKRDRPTITAEVNLALVMRLANLWATQVVLRWIWPFQEQRVFAFRESILSVALAPCCLPR</sequence>
<protein>
    <submittedName>
        <fullName evidence="2">Lactobacillus up-regulated protein</fullName>
    </submittedName>
</protein>
<dbReference type="AlphaFoldDB" id="A0A8H3RPL9"/>
<dbReference type="EMBL" id="BLKC01000010">
    <property type="protein sequence ID" value="GFF27603.1"/>
    <property type="molecule type" value="Genomic_DNA"/>
</dbReference>
<accession>A0A8H3RPL9</accession>
<comment type="caution">
    <text evidence="2">The sequence shown here is derived from an EMBL/GenBank/DDBJ whole genome shotgun (WGS) entry which is preliminary data.</text>
</comment>
<feature type="signal peptide" evidence="1">
    <location>
        <begin position="1"/>
        <end position="18"/>
    </location>
</feature>
<proteinExistence type="predicted"/>
<evidence type="ECO:0000313" key="2">
    <source>
        <dbReference type="EMBL" id="GFF27603.1"/>
    </source>
</evidence>
<name>A0A8H3RPL9_9EURO</name>
<keyword evidence="1" id="KW-0732">Signal</keyword>
<evidence type="ECO:0000256" key="1">
    <source>
        <dbReference type="SAM" id="SignalP"/>
    </source>
</evidence>
<feature type="chain" id="PRO_5034945875" evidence="1">
    <location>
        <begin position="19"/>
        <end position="186"/>
    </location>
</feature>
<reference evidence="2 3" key="1">
    <citation type="submission" date="2020-01" db="EMBL/GenBank/DDBJ databases">
        <title>Draft genome sequence of Aspergillus udagawae IFM 46972.</title>
        <authorList>
            <person name="Takahashi H."/>
            <person name="Yaguchi T."/>
        </authorList>
    </citation>
    <scope>NUCLEOTIDE SEQUENCE [LARGE SCALE GENOMIC DNA]</scope>
    <source>
        <strain evidence="2 3">IFM 46972</strain>
    </source>
</reference>
<evidence type="ECO:0000313" key="3">
    <source>
        <dbReference type="Proteomes" id="UP000465221"/>
    </source>
</evidence>
<organism evidence="2 3">
    <name type="scientific">Aspergillus udagawae</name>
    <dbReference type="NCBI Taxonomy" id="91492"/>
    <lineage>
        <taxon>Eukaryota</taxon>
        <taxon>Fungi</taxon>
        <taxon>Dikarya</taxon>
        <taxon>Ascomycota</taxon>
        <taxon>Pezizomycotina</taxon>
        <taxon>Eurotiomycetes</taxon>
        <taxon>Eurotiomycetidae</taxon>
        <taxon>Eurotiales</taxon>
        <taxon>Aspergillaceae</taxon>
        <taxon>Aspergillus</taxon>
        <taxon>Aspergillus subgen. Fumigati</taxon>
    </lineage>
</organism>
<dbReference type="Proteomes" id="UP000465221">
    <property type="component" value="Unassembled WGS sequence"/>
</dbReference>